<evidence type="ECO:0000259" key="1">
    <source>
        <dbReference type="PROSITE" id="PS51186"/>
    </source>
</evidence>
<keyword evidence="2" id="KW-0808">Transferase</keyword>
<reference evidence="2 3" key="1">
    <citation type="submission" date="2019-01" db="EMBL/GenBank/DDBJ databases">
        <title>Genome sequences of Streptomyces and Rhizobium isolates collected from root and soil.</title>
        <authorList>
            <person name="Chhettri S."/>
            <person name="Sevigny J.L."/>
            <person name="Sen A."/>
            <person name="Ennis N."/>
            <person name="Tisa L."/>
        </authorList>
    </citation>
    <scope>NUCLEOTIDE SEQUENCE [LARGE SCALE GENOMIC DNA]</scope>
    <source>
        <strain evidence="2 3">San01</strain>
    </source>
</reference>
<dbReference type="SUPFAM" id="SSF55729">
    <property type="entry name" value="Acyl-CoA N-acyltransferases (Nat)"/>
    <property type="match status" value="1"/>
</dbReference>
<evidence type="ECO:0000313" key="3">
    <source>
        <dbReference type="Proteomes" id="UP000283128"/>
    </source>
</evidence>
<dbReference type="Gene3D" id="3.40.630.30">
    <property type="match status" value="1"/>
</dbReference>
<name>A0A437PVA1_9ACTN</name>
<organism evidence="2 3">
    <name type="scientific">Streptomyces antnestii</name>
    <dbReference type="NCBI Taxonomy" id="2494256"/>
    <lineage>
        <taxon>Bacteria</taxon>
        <taxon>Bacillati</taxon>
        <taxon>Actinomycetota</taxon>
        <taxon>Actinomycetes</taxon>
        <taxon>Kitasatosporales</taxon>
        <taxon>Streptomycetaceae</taxon>
        <taxon>Streptomyces</taxon>
    </lineage>
</organism>
<dbReference type="GO" id="GO:0016747">
    <property type="term" value="F:acyltransferase activity, transferring groups other than amino-acyl groups"/>
    <property type="evidence" value="ECO:0007669"/>
    <property type="project" value="InterPro"/>
</dbReference>
<proteinExistence type="predicted"/>
<protein>
    <submittedName>
        <fullName evidence="2">GNAT family N-acetyltransferase</fullName>
    </submittedName>
</protein>
<dbReference type="Pfam" id="PF00583">
    <property type="entry name" value="Acetyltransf_1"/>
    <property type="match status" value="1"/>
</dbReference>
<dbReference type="EMBL" id="RZYA01000004">
    <property type="protein sequence ID" value="RVU26170.1"/>
    <property type="molecule type" value="Genomic_DNA"/>
</dbReference>
<comment type="caution">
    <text evidence="2">The sequence shown here is derived from an EMBL/GenBank/DDBJ whole genome shotgun (WGS) entry which is preliminary data.</text>
</comment>
<keyword evidence="3" id="KW-1185">Reference proteome</keyword>
<dbReference type="InterPro" id="IPR016181">
    <property type="entry name" value="Acyl_CoA_acyltransferase"/>
</dbReference>
<sequence length="186" mass="20912">MTNDVTLEHAHDIDAVWETLIDIYAQVRAEQLHLPHYSVERYAERLARHGKEPGWETVIARVDGVPVGYGYCNTLIPVEDRWWKRTDPAPAPEVLARTTVAIKEMMVLDIFRRRGIARAFHDSLLAGREEVQATLMVSPANQDGRVQALYTKWGYEVIGRSQSAPDAPALTVMIRPIHLSASSVDA</sequence>
<gene>
    <name evidence="2" type="ORF">EOT10_11365</name>
</gene>
<dbReference type="AlphaFoldDB" id="A0A437PVA1"/>
<dbReference type="PROSITE" id="PS51186">
    <property type="entry name" value="GNAT"/>
    <property type="match status" value="1"/>
</dbReference>
<dbReference type="Proteomes" id="UP000283128">
    <property type="component" value="Unassembled WGS sequence"/>
</dbReference>
<evidence type="ECO:0000313" key="2">
    <source>
        <dbReference type="EMBL" id="RVU26170.1"/>
    </source>
</evidence>
<dbReference type="OrthoDB" id="4536199at2"/>
<dbReference type="RefSeq" id="WP_127827996.1">
    <property type="nucleotide sequence ID" value="NZ_RZYA01000004.1"/>
</dbReference>
<accession>A0A437PVA1</accession>
<dbReference type="InterPro" id="IPR000182">
    <property type="entry name" value="GNAT_dom"/>
</dbReference>
<feature type="domain" description="N-acetyltransferase" evidence="1">
    <location>
        <begin position="5"/>
        <end position="178"/>
    </location>
</feature>